<organism evidence="14 15">
    <name type="scientific">Roseiterribacter gracilis</name>
    <dbReference type="NCBI Taxonomy" id="2812848"/>
    <lineage>
        <taxon>Bacteria</taxon>
        <taxon>Pseudomonadati</taxon>
        <taxon>Pseudomonadota</taxon>
        <taxon>Alphaproteobacteria</taxon>
        <taxon>Rhodospirillales</taxon>
        <taxon>Roseiterribacteraceae</taxon>
        <taxon>Roseiterribacter</taxon>
    </lineage>
</organism>
<dbReference type="GO" id="GO:0006751">
    <property type="term" value="P:glutathione catabolic process"/>
    <property type="evidence" value="ECO:0007669"/>
    <property type="project" value="UniProtKB-UniRule"/>
</dbReference>
<dbReference type="InterPro" id="IPR029055">
    <property type="entry name" value="Ntn_hydrolases_N"/>
</dbReference>
<comment type="similarity">
    <text evidence="3 11">Belongs to the gamma-glutamyltransferase family.</text>
</comment>
<keyword evidence="11" id="KW-0317">Glutathione biosynthesis</keyword>
<evidence type="ECO:0000256" key="1">
    <source>
        <dbReference type="ARBA" id="ARBA00001049"/>
    </source>
</evidence>
<dbReference type="GO" id="GO:0103068">
    <property type="term" value="F:leukotriene C4 gamma-glutamyl transferase activity"/>
    <property type="evidence" value="ECO:0007669"/>
    <property type="project" value="UniProtKB-EC"/>
</dbReference>
<dbReference type="EC" id="2.3.2.2" evidence="11"/>
<evidence type="ECO:0000256" key="7">
    <source>
        <dbReference type="ARBA" id="ARBA00023315"/>
    </source>
</evidence>
<dbReference type="PRINTS" id="PR01210">
    <property type="entry name" value="GGTRANSPTASE"/>
</dbReference>
<feature type="signal peptide" evidence="13">
    <location>
        <begin position="1"/>
        <end position="18"/>
    </location>
</feature>
<proteinExistence type="inferred from homology"/>
<dbReference type="InterPro" id="IPR051792">
    <property type="entry name" value="GGT_bact"/>
</dbReference>
<evidence type="ECO:0000256" key="4">
    <source>
        <dbReference type="ARBA" id="ARBA00022679"/>
    </source>
</evidence>
<evidence type="ECO:0000256" key="8">
    <source>
        <dbReference type="ARBA" id="ARBA00047417"/>
    </source>
</evidence>
<keyword evidence="7 11" id="KW-0012">Acyltransferase</keyword>
<gene>
    <name evidence="14" type="ORF">TMPK1_25780</name>
</gene>
<comment type="PTM">
    <text evidence="11">Cleaved by autocatalysis into a large and a small subunit.</text>
</comment>
<dbReference type="GO" id="GO:0006750">
    <property type="term" value="P:glutathione biosynthetic process"/>
    <property type="evidence" value="ECO:0007669"/>
    <property type="project" value="UniProtKB-KW"/>
</dbReference>
<evidence type="ECO:0000256" key="11">
    <source>
        <dbReference type="RuleBase" id="RU368036"/>
    </source>
</evidence>
<dbReference type="EMBL" id="BOPV01000001">
    <property type="protein sequence ID" value="GIL40341.1"/>
    <property type="molecule type" value="Genomic_DNA"/>
</dbReference>
<comment type="catalytic activity">
    <reaction evidence="8 11">
        <text>an N-terminal (5-L-glutamyl)-[peptide] + an alpha-amino acid = 5-L-glutamyl amino acid + an N-terminal L-alpha-aminoacyl-[peptide]</text>
        <dbReference type="Rhea" id="RHEA:23904"/>
        <dbReference type="Rhea" id="RHEA-COMP:9780"/>
        <dbReference type="Rhea" id="RHEA-COMP:9795"/>
        <dbReference type="ChEBI" id="CHEBI:77644"/>
        <dbReference type="ChEBI" id="CHEBI:78597"/>
        <dbReference type="ChEBI" id="CHEBI:78599"/>
        <dbReference type="ChEBI" id="CHEBI:78608"/>
        <dbReference type="EC" id="2.3.2.2"/>
    </reaction>
</comment>
<dbReference type="PANTHER" id="PTHR43199:SF1">
    <property type="entry name" value="GLUTATHIONE HYDROLASE PROENZYME"/>
    <property type="match status" value="1"/>
</dbReference>
<dbReference type="Pfam" id="PF01019">
    <property type="entry name" value="G_glu_transpept"/>
    <property type="match status" value="1"/>
</dbReference>
<comment type="catalytic activity">
    <reaction evidence="2 11">
        <text>glutathione + H2O = L-cysteinylglycine + L-glutamate</text>
        <dbReference type="Rhea" id="RHEA:28807"/>
        <dbReference type="ChEBI" id="CHEBI:15377"/>
        <dbReference type="ChEBI" id="CHEBI:29985"/>
        <dbReference type="ChEBI" id="CHEBI:57925"/>
        <dbReference type="ChEBI" id="CHEBI:61694"/>
        <dbReference type="EC" id="3.4.19.13"/>
    </reaction>
</comment>
<evidence type="ECO:0000313" key="14">
    <source>
        <dbReference type="EMBL" id="GIL40341.1"/>
    </source>
</evidence>
<protein>
    <recommendedName>
        <fullName evidence="11">Glutathione hydrolase proenzyme</fullName>
        <ecNumber evidence="11">2.3.2.2</ecNumber>
        <ecNumber evidence="11">3.4.19.13</ecNumber>
    </recommendedName>
    <component>
        <recommendedName>
            <fullName evidence="11">Glutathione hydrolase large chain</fullName>
        </recommendedName>
    </component>
    <component>
        <recommendedName>
            <fullName evidence="11">Glutathione hydrolase small chain</fullName>
        </recommendedName>
    </component>
</protein>
<evidence type="ECO:0000256" key="6">
    <source>
        <dbReference type="ARBA" id="ARBA00023145"/>
    </source>
</evidence>
<dbReference type="InterPro" id="IPR043137">
    <property type="entry name" value="GGT_ssub_C"/>
</dbReference>
<evidence type="ECO:0000256" key="5">
    <source>
        <dbReference type="ARBA" id="ARBA00022801"/>
    </source>
</evidence>
<dbReference type="Proteomes" id="UP000681075">
    <property type="component" value="Unassembled WGS sequence"/>
</dbReference>
<dbReference type="SUPFAM" id="SSF56235">
    <property type="entry name" value="N-terminal nucleophile aminohydrolases (Ntn hydrolases)"/>
    <property type="match status" value="1"/>
</dbReference>
<dbReference type="Gene3D" id="1.10.246.130">
    <property type="match status" value="1"/>
</dbReference>
<dbReference type="PANTHER" id="PTHR43199">
    <property type="entry name" value="GLUTATHIONE HYDROLASE"/>
    <property type="match status" value="1"/>
</dbReference>
<evidence type="ECO:0000256" key="10">
    <source>
        <dbReference type="PIRSR" id="PIRSR600101-2"/>
    </source>
</evidence>
<evidence type="ECO:0000256" key="13">
    <source>
        <dbReference type="SAM" id="SignalP"/>
    </source>
</evidence>
<keyword evidence="5 11" id="KW-0378">Hydrolase</keyword>
<dbReference type="AlphaFoldDB" id="A0A8S8XEK8"/>
<evidence type="ECO:0000256" key="9">
    <source>
        <dbReference type="PIRSR" id="PIRSR600101-1"/>
    </source>
</evidence>
<dbReference type="RefSeq" id="WP_420243441.1">
    <property type="nucleotide sequence ID" value="NZ_BOPV01000001.1"/>
</dbReference>
<comment type="pathway">
    <text evidence="11">Sulfur metabolism; glutathione metabolism.</text>
</comment>
<feature type="binding site" evidence="10">
    <location>
        <position position="106"/>
    </location>
    <ligand>
        <name>L-glutamate</name>
        <dbReference type="ChEBI" id="CHEBI:29985"/>
    </ligand>
</feature>
<comment type="subunit">
    <text evidence="11">This enzyme consists of two polypeptide chains, which are synthesized in precursor form from a single polypeptide.</text>
</comment>
<dbReference type="EC" id="3.4.19.13" evidence="11"/>
<feature type="region of interest" description="Disordered" evidence="12">
    <location>
        <begin position="373"/>
        <end position="402"/>
    </location>
</feature>
<sequence length="578" mass="61453">MKQFGVWCFLLLAPFAAAQSPDPEAATKSTAKQAVTAKQWMAVAANPHASRAAASMLEAGGSAVDAAIAAQLVLNLVEPQSSGLGGGAFVLTWSKKTGELRSYDGREVAPAASTPQDFLGPDGKPLGFFTAIENGRAVAVPGLPRLLETLHRAHGKLPWATLFEPAIKLAETGFAVSPRLATLLAQGQRYFDNTPDMHAVYYHGDGTPLSVGETFKNPALAKTLRDIAKNGADAFYKGELARQLLAKLQQAAATASTPVTVRMQASDLVAYRTKLREPICEPYRAYRVCSAGMPSSGGATTLEALGMLANFDLPSMKPDDPRAWHLLAEAERRAYADRERYMADSDFVQVPVQGLLDRAYLAGRAATIDPTRVTVQRAPAGEPAGAPPSRAPDRSLERPGTSHLTVVDKDGLVVSMTTSIETAFGSRLIVGGFILNNHMTDFSLAPTGPDGAPVANRIEPNKRPRSSMMPTIVFDANKLPVLTIGSPGGSAIPGYVMKSLVARLDWKMDLQAALDLPHVFNRNGTTELETSTFKAALEAMGHQVRVSPQSSGLHAIAFENGLLIGAADPRREGLAIGK</sequence>
<dbReference type="Gene3D" id="3.60.20.40">
    <property type="match status" value="1"/>
</dbReference>
<keyword evidence="6 11" id="KW-0865">Zymogen</keyword>
<dbReference type="NCBIfam" id="TIGR00066">
    <property type="entry name" value="g_glut_trans"/>
    <property type="match status" value="1"/>
</dbReference>
<name>A0A8S8XEK8_9PROT</name>
<dbReference type="InterPro" id="IPR043138">
    <property type="entry name" value="GGT_lsub"/>
</dbReference>
<feature type="binding site" evidence="10">
    <location>
        <begin position="466"/>
        <end position="467"/>
    </location>
    <ligand>
        <name>L-glutamate</name>
        <dbReference type="ChEBI" id="CHEBI:29985"/>
    </ligand>
</feature>
<keyword evidence="4 11" id="KW-0808">Transferase</keyword>
<accession>A0A8S8XEK8</accession>
<evidence type="ECO:0000256" key="2">
    <source>
        <dbReference type="ARBA" id="ARBA00001089"/>
    </source>
</evidence>
<evidence type="ECO:0000256" key="12">
    <source>
        <dbReference type="SAM" id="MobiDB-lite"/>
    </source>
</evidence>
<dbReference type="InterPro" id="IPR000101">
    <property type="entry name" value="GGT_peptidase"/>
</dbReference>
<feature type="binding site" evidence="10">
    <location>
        <position position="441"/>
    </location>
    <ligand>
        <name>L-glutamate</name>
        <dbReference type="ChEBI" id="CHEBI:29985"/>
    </ligand>
</feature>
<feature type="binding site" evidence="10">
    <location>
        <position position="489"/>
    </location>
    <ligand>
        <name>L-glutamate</name>
        <dbReference type="ChEBI" id="CHEBI:29985"/>
    </ligand>
</feature>
<evidence type="ECO:0000256" key="3">
    <source>
        <dbReference type="ARBA" id="ARBA00009381"/>
    </source>
</evidence>
<keyword evidence="13" id="KW-0732">Signal</keyword>
<comment type="caution">
    <text evidence="14">The sequence shown here is derived from an EMBL/GenBank/DDBJ whole genome shotgun (WGS) entry which is preliminary data.</text>
</comment>
<reference evidence="14" key="1">
    <citation type="submission" date="2021-02" db="EMBL/GenBank/DDBJ databases">
        <title>Genome sequence of Rhodospirillales sp. strain TMPK1 isolated from soil.</title>
        <authorList>
            <person name="Nakai R."/>
            <person name="Kusada H."/>
            <person name="Tamaki H."/>
        </authorList>
    </citation>
    <scope>NUCLEOTIDE SEQUENCE</scope>
    <source>
        <strain evidence="14">TMPK1</strain>
    </source>
</reference>
<evidence type="ECO:0000313" key="15">
    <source>
        <dbReference type="Proteomes" id="UP000681075"/>
    </source>
</evidence>
<dbReference type="GO" id="GO:0036374">
    <property type="term" value="F:glutathione hydrolase activity"/>
    <property type="evidence" value="ECO:0007669"/>
    <property type="project" value="UniProtKB-UniRule"/>
</dbReference>
<keyword evidence="15" id="KW-1185">Reference proteome</keyword>
<feature type="chain" id="PRO_5035923272" description="Glutathione hydrolase proenzyme" evidence="13">
    <location>
        <begin position="19"/>
        <end position="578"/>
    </location>
</feature>
<feature type="active site" description="Nucleophile" evidence="9">
    <location>
        <position position="401"/>
    </location>
</feature>
<comment type="catalytic activity">
    <reaction evidence="1 11">
        <text>an S-substituted glutathione + H2O = an S-substituted L-cysteinylglycine + L-glutamate</text>
        <dbReference type="Rhea" id="RHEA:59468"/>
        <dbReference type="ChEBI" id="CHEBI:15377"/>
        <dbReference type="ChEBI" id="CHEBI:29985"/>
        <dbReference type="ChEBI" id="CHEBI:90779"/>
        <dbReference type="ChEBI" id="CHEBI:143103"/>
        <dbReference type="EC" id="3.4.19.13"/>
    </reaction>
</comment>